<sequence>MRSRAARPLPAMSARRDGFQLFVIIFLTSFLTCVLCICCVYRVFKRLCRPARRGPVVQQTNWLAQLERASRRGRAGYGSWRTGHRGQDGDAASENGRPTAPPLQPTPDDPPPFPRRPEDDPPPSYAEVMGRAGGGGSTETHDCAASTQEAVLARTAMAGSLETLVFVIAVIVLIALCQLCYWATNDSGRMDEESGRWWSASASNGAEGPPAPRDTRDTLPLAYSGPG</sequence>
<keyword evidence="2" id="KW-1133">Transmembrane helix</keyword>
<gene>
    <name evidence="3" type="ORF">FJT64_018785</name>
</gene>
<feature type="transmembrane region" description="Helical" evidence="2">
    <location>
        <begin position="20"/>
        <end position="44"/>
    </location>
</feature>
<keyword evidence="4" id="KW-1185">Reference proteome</keyword>
<protein>
    <submittedName>
        <fullName evidence="3">Uncharacterized protein</fullName>
    </submittedName>
</protein>
<comment type="caution">
    <text evidence="3">The sequence shown here is derived from an EMBL/GenBank/DDBJ whole genome shotgun (WGS) entry which is preliminary data.</text>
</comment>
<evidence type="ECO:0000313" key="4">
    <source>
        <dbReference type="Proteomes" id="UP000440578"/>
    </source>
</evidence>
<dbReference type="Proteomes" id="UP000440578">
    <property type="component" value="Unassembled WGS sequence"/>
</dbReference>
<dbReference type="AlphaFoldDB" id="A0A6A4WXW3"/>
<accession>A0A6A4WXW3</accession>
<evidence type="ECO:0000256" key="2">
    <source>
        <dbReference type="SAM" id="Phobius"/>
    </source>
</evidence>
<reference evidence="3 4" key="1">
    <citation type="submission" date="2019-07" db="EMBL/GenBank/DDBJ databases">
        <title>Draft genome assembly of a fouling barnacle, Amphibalanus amphitrite (Darwin, 1854): The first reference genome for Thecostraca.</title>
        <authorList>
            <person name="Kim W."/>
        </authorList>
    </citation>
    <scope>NUCLEOTIDE SEQUENCE [LARGE SCALE GENOMIC DNA]</scope>
    <source>
        <strain evidence="3">SNU_AA5</strain>
        <tissue evidence="3">Soma without cirri and trophi</tissue>
    </source>
</reference>
<feature type="transmembrane region" description="Helical" evidence="2">
    <location>
        <begin position="164"/>
        <end position="184"/>
    </location>
</feature>
<feature type="region of interest" description="Disordered" evidence="1">
    <location>
        <begin position="74"/>
        <end position="142"/>
    </location>
</feature>
<feature type="compositionally biased region" description="Pro residues" evidence="1">
    <location>
        <begin position="99"/>
        <end position="114"/>
    </location>
</feature>
<keyword evidence="2" id="KW-0472">Membrane</keyword>
<feature type="region of interest" description="Disordered" evidence="1">
    <location>
        <begin position="197"/>
        <end position="227"/>
    </location>
</feature>
<evidence type="ECO:0000256" key="1">
    <source>
        <dbReference type="SAM" id="MobiDB-lite"/>
    </source>
</evidence>
<proteinExistence type="predicted"/>
<organism evidence="3 4">
    <name type="scientific">Amphibalanus amphitrite</name>
    <name type="common">Striped barnacle</name>
    <name type="synonym">Balanus amphitrite</name>
    <dbReference type="NCBI Taxonomy" id="1232801"/>
    <lineage>
        <taxon>Eukaryota</taxon>
        <taxon>Metazoa</taxon>
        <taxon>Ecdysozoa</taxon>
        <taxon>Arthropoda</taxon>
        <taxon>Crustacea</taxon>
        <taxon>Multicrustacea</taxon>
        <taxon>Cirripedia</taxon>
        <taxon>Thoracica</taxon>
        <taxon>Thoracicalcarea</taxon>
        <taxon>Balanomorpha</taxon>
        <taxon>Balanoidea</taxon>
        <taxon>Balanidae</taxon>
        <taxon>Amphibalaninae</taxon>
        <taxon>Amphibalanus</taxon>
    </lineage>
</organism>
<name>A0A6A4WXW3_AMPAM</name>
<keyword evidence="2" id="KW-0812">Transmembrane</keyword>
<dbReference type="EMBL" id="VIIS01000340">
    <property type="protein sequence ID" value="KAF0310159.1"/>
    <property type="molecule type" value="Genomic_DNA"/>
</dbReference>
<evidence type="ECO:0000313" key="3">
    <source>
        <dbReference type="EMBL" id="KAF0310159.1"/>
    </source>
</evidence>